<evidence type="ECO:0000313" key="7">
    <source>
        <dbReference type="EMBL" id="SJZ44186.1"/>
    </source>
</evidence>
<dbReference type="Pfam" id="PF00698">
    <property type="entry name" value="Acyl_transf_1"/>
    <property type="match status" value="1"/>
</dbReference>
<dbReference type="OrthoDB" id="9805460at2"/>
<protein>
    <recommendedName>
        <fullName evidence="4">Malonyl CoA-acyl carrier protein transacylase</fullName>
        <ecNumber evidence="4">2.3.1.39</ecNumber>
    </recommendedName>
</protein>
<dbReference type="Gene3D" id="3.40.366.10">
    <property type="entry name" value="Malonyl-Coenzyme A Acyl Carrier Protein, domain 2"/>
    <property type="match status" value="1"/>
</dbReference>
<dbReference type="GO" id="GO:0005829">
    <property type="term" value="C:cytosol"/>
    <property type="evidence" value="ECO:0007669"/>
    <property type="project" value="TreeGrafter"/>
</dbReference>
<dbReference type="PANTHER" id="PTHR42681:SF1">
    <property type="entry name" value="MALONYL-COA-ACYL CARRIER PROTEIN TRANSACYLASE, MITOCHONDRIAL"/>
    <property type="match status" value="1"/>
</dbReference>
<dbReference type="InterPro" id="IPR014043">
    <property type="entry name" value="Acyl_transferase_dom"/>
</dbReference>
<dbReference type="SUPFAM" id="SSF52151">
    <property type="entry name" value="FabD/lysophospholipase-like"/>
    <property type="match status" value="1"/>
</dbReference>
<dbReference type="GO" id="GO:0006633">
    <property type="term" value="P:fatty acid biosynthetic process"/>
    <property type="evidence" value="ECO:0007669"/>
    <property type="project" value="TreeGrafter"/>
</dbReference>
<evidence type="ECO:0000256" key="1">
    <source>
        <dbReference type="ARBA" id="ARBA00022679"/>
    </source>
</evidence>
<dbReference type="InterPro" id="IPR016036">
    <property type="entry name" value="Malonyl_transacylase_ACP-bd"/>
</dbReference>
<organism evidence="7 8">
    <name type="scientific">Anaerorhabdus furcosa</name>
    <dbReference type="NCBI Taxonomy" id="118967"/>
    <lineage>
        <taxon>Bacteria</taxon>
        <taxon>Bacillati</taxon>
        <taxon>Bacillota</taxon>
        <taxon>Erysipelotrichia</taxon>
        <taxon>Erysipelotrichales</taxon>
        <taxon>Erysipelotrichaceae</taxon>
        <taxon>Anaerorhabdus</taxon>
    </lineage>
</organism>
<evidence type="ECO:0000313" key="8">
    <source>
        <dbReference type="Proteomes" id="UP000243297"/>
    </source>
</evidence>
<dbReference type="EMBL" id="FUWY01000001">
    <property type="protein sequence ID" value="SJZ44186.1"/>
    <property type="molecule type" value="Genomic_DNA"/>
</dbReference>
<comment type="catalytic activity">
    <reaction evidence="3 4">
        <text>holo-[ACP] + malonyl-CoA = malonyl-[ACP] + CoA</text>
        <dbReference type="Rhea" id="RHEA:41792"/>
        <dbReference type="Rhea" id="RHEA-COMP:9623"/>
        <dbReference type="Rhea" id="RHEA-COMP:9685"/>
        <dbReference type="ChEBI" id="CHEBI:57287"/>
        <dbReference type="ChEBI" id="CHEBI:57384"/>
        <dbReference type="ChEBI" id="CHEBI:64479"/>
        <dbReference type="ChEBI" id="CHEBI:78449"/>
        <dbReference type="EC" id="2.3.1.39"/>
    </reaction>
</comment>
<reference evidence="8" key="1">
    <citation type="submission" date="2017-02" db="EMBL/GenBank/DDBJ databases">
        <authorList>
            <person name="Varghese N."/>
            <person name="Submissions S."/>
        </authorList>
    </citation>
    <scope>NUCLEOTIDE SEQUENCE [LARGE SCALE GENOMIC DNA]</scope>
    <source>
        <strain evidence="8">ATCC 25662</strain>
    </source>
</reference>
<dbReference type="EC" id="2.3.1.39" evidence="4"/>
<comment type="similarity">
    <text evidence="4">Belongs to the fabD family.</text>
</comment>
<dbReference type="Proteomes" id="UP000243297">
    <property type="component" value="Unassembled WGS sequence"/>
</dbReference>
<sequence length="311" mass="33960">MKIAFVFAGQGSQYLGMGKDCLENSNSFKEVFDVCNKNNDLVHVCFENSERLNTTRDAQWAIYSISMAAVNMLKNEGIHPEGCIGLSLGEYSAYGCAGAYSIEEGIALTKKRGALMQETIEKTTSGMAAILSLSADKIEQACLDASDVGIVSVANYNAPDQIVITGEEAALEKAIQNCIDLGARRAIRLQVSGAFHSTLLNLAKDELRKALNEVKWNKPQLPVYTNLTGEVTDNIVDSLTEQLVSPVRFQKGIEKMMEDGFDTFIEIGPKTTCSSFIKKIAQANEKIVTICNVDDVKSFEKTKEMIQGGQV</sequence>
<dbReference type="InterPro" id="IPR050858">
    <property type="entry name" value="Mal-CoA-ACP_Trans/PKS_FabD"/>
</dbReference>
<evidence type="ECO:0000259" key="6">
    <source>
        <dbReference type="SMART" id="SM00827"/>
    </source>
</evidence>
<feature type="domain" description="Malonyl-CoA:ACP transacylase (MAT)" evidence="6">
    <location>
        <begin position="6"/>
        <end position="296"/>
    </location>
</feature>
<feature type="active site" evidence="5">
    <location>
        <position position="196"/>
    </location>
</feature>
<name>A0A1T4KP36_9FIRM</name>
<accession>A0A1T4KP36</accession>
<dbReference type="SMART" id="SM00827">
    <property type="entry name" value="PKS_AT"/>
    <property type="match status" value="1"/>
</dbReference>
<dbReference type="AlphaFoldDB" id="A0A1T4KP36"/>
<evidence type="ECO:0000256" key="5">
    <source>
        <dbReference type="PIRSR" id="PIRSR000446-1"/>
    </source>
</evidence>
<dbReference type="SUPFAM" id="SSF55048">
    <property type="entry name" value="Probable ACP-binding domain of malonyl-CoA ACP transacylase"/>
    <property type="match status" value="1"/>
</dbReference>
<proteinExistence type="inferred from homology"/>
<feature type="active site" evidence="5">
    <location>
        <position position="87"/>
    </location>
</feature>
<evidence type="ECO:0000256" key="4">
    <source>
        <dbReference type="PIRNR" id="PIRNR000446"/>
    </source>
</evidence>
<keyword evidence="8" id="KW-1185">Reference proteome</keyword>
<evidence type="ECO:0000256" key="2">
    <source>
        <dbReference type="ARBA" id="ARBA00023315"/>
    </source>
</evidence>
<gene>
    <name evidence="7" type="ORF">SAMN02745191_0635</name>
</gene>
<evidence type="ECO:0000256" key="3">
    <source>
        <dbReference type="ARBA" id="ARBA00048462"/>
    </source>
</evidence>
<dbReference type="InterPro" id="IPR016035">
    <property type="entry name" value="Acyl_Trfase/lysoPLipase"/>
</dbReference>
<dbReference type="Gene3D" id="3.30.70.250">
    <property type="entry name" value="Malonyl-CoA ACP transacylase, ACP-binding"/>
    <property type="match status" value="1"/>
</dbReference>
<dbReference type="PANTHER" id="PTHR42681">
    <property type="entry name" value="MALONYL-COA-ACYL CARRIER PROTEIN TRANSACYLASE, MITOCHONDRIAL"/>
    <property type="match status" value="1"/>
</dbReference>
<dbReference type="RefSeq" id="WP_078711059.1">
    <property type="nucleotide sequence ID" value="NZ_FUWY01000001.1"/>
</dbReference>
<dbReference type="FunFam" id="3.30.70.250:FF:000001">
    <property type="entry name" value="Malonyl CoA-acyl carrier protein transacylase"/>
    <property type="match status" value="1"/>
</dbReference>
<keyword evidence="1 4" id="KW-0808">Transferase</keyword>
<dbReference type="InterPro" id="IPR024925">
    <property type="entry name" value="Malonyl_CoA-ACP_transAc"/>
</dbReference>
<dbReference type="PIRSF" id="PIRSF000446">
    <property type="entry name" value="Mct"/>
    <property type="match status" value="1"/>
</dbReference>
<dbReference type="GO" id="GO:0004314">
    <property type="term" value="F:[acyl-carrier-protein] S-malonyltransferase activity"/>
    <property type="evidence" value="ECO:0007669"/>
    <property type="project" value="UniProtKB-EC"/>
</dbReference>
<dbReference type="InterPro" id="IPR001227">
    <property type="entry name" value="Ac_transferase_dom_sf"/>
</dbReference>
<keyword evidence="2 4" id="KW-0012">Acyltransferase</keyword>
<dbReference type="STRING" id="118967.SAMN02745191_0635"/>